<keyword evidence="2" id="KW-0472">Membrane</keyword>
<dbReference type="Gene3D" id="1.10.287.470">
    <property type="entry name" value="Helix hairpin bin"/>
    <property type="match status" value="1"/>
</dbReference>
<evidence type="ECO:0000313" key="4">
    <source>
        <dbReference type="EMBL" id="ADB15905.1"/>
    </source>
</evidence>
<gene>
    <name evidence="4" type="ordered locus">Psta_1227</name>
</gene>
<dbReference type="PANTHER" id="PTHR30469">
    <property type="entry name" value="MULTIDRUG RESISTANCE PROTEIN MDTA"/>
    <property type="match status" value="1"/>
</dbReference>
<dbReference type="PANTHER" id="PTHR30469:SF15">
    <property type="entry name" value="HLYD FAMILY OF SECRETION PROTEINS"/>
    <property type="match status" value="1"/>
</dbReference>
<feature type="domain" description="CusB-like beta-barrel" evidence="3">
    <location>
        <begin position="349"/>
        <end position="420"/>
    </location>
</feature>
<organism evidence="4 5">
    <name type="scientific">Pirellula staleyi (strain ATCC 27377 / DSM 6068 / ICPB 4128)</name>
    <name type="common">Pirella staleyi</name>
    <dbReference type="NCBI Taxonomy" id="530564"/>
    <lineage>
        <taxon>Bacteria</taxon>
        <taxon>Pseudomonadati</taxon>
        <taxon>Planctomycetota</taxon>
        <taxon>Planctomycetia</taxon>
        <taxon>Pirellulales</taxon>
        <taxon>Pirellulaceae</taxon>
        <taxon>Pirellula</taxon>
    </lineage>
</organism>
<dbReference type="InterPro" id="IPR058792">
    <property type="entry name" value="Beta-barrel_RND_2"/>
</dbReference>
<evidence type="ECO:0000256" key="1">
    <source>
        <dbReference type="SAM" id="MobiDB-lite"/>
    </source>
</evidence>
<dbReference type="KEGG" id="psl:Psta_1227"/>
<dbReference type="Gene3D" id="2.40.50.100">
    <property type="match status" value="1"/>
</dbReference>
<evidence type="ECO:0000313" key="5">
    <source>
        <dbReference type="Proteomes" id="UP000001887"/>
    </source>
</evidence>
<dbReference type="OrthoDB" id="234983at2"/>
<dbReference type="STRING" id="530564.Psta_1227"/>
<accession>D2R978</accession>
<evidence type="ECO:0000256" key="2">
    <source>
        <dbReference type="SAM" id="Phobius"/>
    </source>
</evidence>
<proteinExistence type="predicted"/>
<feature type="transmembrane region" description="Helical" evidence="2">
    <location>
        <begin position="29"/>
        <end position="49"/>
    </location>
</feature>
<sequence length="539" mass="57960">MATQVDLRQLTVDRVVPETPRARKRGTTLSWGLPLLTIAGFVALVGWSARDFWLPAAPVTIMPVLLTRAEVQQAGTPLFQAAGWIEPRPTAVICSALVEGVVEQLLVVEGQNVEANQPIARLVDADVRLQLAEAESILLLRQAERDAARAAVASAQSKFDQPVHLEAEHAEADAALATLETEINNLPFLIQSARARFTLARQDLEAKQQVADAIAGRSIQKAQSEFDAASATLADLEQRGTTLARQQAAWQRRCEALHTKLKLKTDETLAAADSQARLTAAEAHVRQAELAIETIQLRLARMTVCSPIQGRVLALHTRPGSRLMGLTSASESDSSSVASLYDPKQLQVRVDVRLEDVSQVQLGQSVQLTTSASPAILQGVVLGITSQADIQKNTLQVKVSITDPPEVLRPEMLAQVTFLAPQSARPATEANHDPLRMLVPQELVETSESGASVWIIDGSQTIARRQTIQLGEAKTSELVEVIGGLTALDKLIVAGRDELADGARIRVTGADRSLGTSRDSMSAPVTTARTAQPTSPTTK</sequence>
<dbReference type="Gene3D" id="2.40.30.170">
    <property type="match status" value="1"/>
</dbReference>
<dbReference type="HOGENOM" id="CLU_524662_0_0_0"/>
<keyword evidence="2" id="KW-1133">Transmembrane helix</keyword>
<dbReference type="Pfam" id="PF25954">
    <property type="entry name" value="Beta-barrel_RND_2"/>
    <property type="match status" value="1"/>
</dbReference>
<dbReference type="eggNOG" id="COG0845">
    <property type="taxonomic scope" value="Bacteria"/>
</dbReference>
<dbReference type="Gene3D" id="2.40.420.20">
    <property type="match status" value="1"/>
</dbReference>
<evidence type="ECO:0000259" key="3">
    <source>
        <dbReference type="Pfam" id="PF25954"/>
    </source>
</evidence>
<dbReference type="SUPFAM" id="SSF111369">
    <property type="entry name" value="HlyD-like secretion proteins"/>
    <property type="match status" value="2"/>
</dbReference>
<dbReference type="GO" id="GO:1990281">
    <property type="term" value="C:efflux pump complex"/>
    <property type="evidence" value="ECO:0007669"/>
    <property type="project" value="TreeGrafter"/>
</dbReference>
<feature type="region of interest" description="Disordered" evidence="1">
    <location>
        <begin position="511"/>
        <end position="539"/>
    </location>
</feature>
<keyword evidence="2" id="KW-0812">Transmembrane</keyword>
<dbReference type="PRINTS" id="PR01490">
    <property type="entry name" value="RTXTOXIND"/>
</dbReference>
<dbReference type="GO" id="GO:0015562">
    <property type="term" value="F:efflux transmembrane transporter activity"/>
    <property type="evidence" value="ECO:0007669"/>
    <property type="project" value="TreeGrafter"/>
</dbReference>
<reference evidence="4 5" key="1">
    <citation type="journal article" date="2009" name="Stand. Genomic Sci.">
        <title>Complete genome sequence of Pirellula staleyi type strain (ATCC 27377).</title>
        <authorList>
            <person name="Clum A."/>
            <person name="Tindall B.J."/>
            <person name="Sikorski J."/>
            <person name="Ivanova N."/>
            <person name="Mavrommatis K."/>
            <person name="Lucas S."/>
            <person name="Glavina del Rio T."/>
            <person name="Nolan M."/>
            <person name="Chen F."/>
            <person name="Tice H."/>
            <person name="Pitluck S."/>
            <person name="Cheng J.F."/>
            <person name="Chertkov O."/>
            <person name="Brettin T."/>
            <person name="Han C."/>
            <person name="Detter J.C."/>
            <person name="Kuske C."/>
            <person name="Bruce D."/>
            <person name="Goodwin L."/>
            <person name="Ovchinikova G."/>
            <person name="Pati A."/>
            <person name="Mikhailova N."/>
            <person name="Chen A."/>
            <person name="Palaniappan K."/>
            <person name="Land M."/>
            <person name="Hauser L."/>
            <person name="Chang Y.J."/>
            <person name="Jeffries C.D."/>
            <person name="Chain P."/>
            <person name="Rohde M."/>
            <person name="Goker M."/>
            <person name="Bristow J."/>
            <person name="Eisen J.A."/>
            <person name="Markowitz V."/>
            <person name="Hugenholtz P."/>
            <person name="Kyrpides N.C."/>
            <person name="Klenk H.P."/>
            <person name="Lapidus A."/>
        </authorList>
    </citation>
    <scope>NUCLEOTIDE SEQUENCE [LARGE SCALE GENOMIC DNA]</scope>
    <source>
        <strain evidence="5">ATCC 27377 / DSM 6068 / ICPB 4128</strain>
    </source>
</reference>
<dbReference type="Proteomes" id="UP000001887">
    <property type="component" value="Chromosome"/>
</dbReference>
<dbReference type="AlphaFoldDB" id="D2R978"/>
<dbReference type="EMBL" id="CP001848">
    <property type="protein sequence ID" value="ADB15905.1"/>
    <property type="molecule type" value="Genomic_DNA"/>
</dbReference>
<keyword evidence="5" id="KW-1185">Reference proteome</keyword>
<protein>
    <submittedName>
        <fullName evidence="4">Efflux transporter, RND family, MFP subunit</fullName>
    </submittedName>
</protein>
<feature type="compositionally biased region" description="Polar residues" evidence="1">
    <location>
        <begin position="514"/>
        <end position="539"/>
    </location>
</feature>
<name>D2R978_PIRSD</name>